<organism evidence="1 2">
    <name type="scientific">Streptomyces fungicidicus</name>
    <dbReference type="NCBI Taxonomy" id="68203"/>
    <lineage>
        <taxon>Bacteria</taxon>
        <taxon>Bacillati</taxon>
        <taxon>Actinomycetota</taxon>
        <taxon>Actinomycetes</taxon>
        <taxon>Kitasatosporales</taxon>
        <taxon>Streptomycetaceae</taxon>
        <taxon>Streptomyces</taxon>
    </lineage>
</organism>
<evidence type="ECO:0000313" key="1">
    <source>
        <dbReference type="EMBL" id="NUV73090.1"/>
    </source>
</evidence>
<proteinExistence type="predicted"/>
<gene>
    <name evidence="1" type="ORF">G6W56_02610</name>
</gene>
<sequence length="174" mass="17491">MNPYTQPPHATTTVAERPLYKRKRVWAVGVAVFAFGVMGGTQSAQDEVRAAQAVAAKPAPTVTVTATATATETAEPEPAPTVTKTKRVETPGPRVTVTVAPATGGSGGSGSGGGGGGGGSADTTDTCSIRSNAGNCYQAGQFCRDADHGAVTTTASGARIECAASGNSWRWTYA</sequence>
<evidence type="ECO:0000313" key="2">
    <source>
        <dbReference type="Proteomes" id="UP000556843"/>
    </source>
</evidence>
<protein>
    <submittedName>
        <fullName evidence="1">Uncharacterized protein</fullName>
    </submittedName>
</protein>
<comment type="caution">
    <text evidence="1">The sequence shown here is derived from an EMBL/GenBank/DDBJ whole genome shotgun (WGS) entry which is preliminary data.</text>
</comment>
<accession>A0ACC7XU64</accession>
<dbReference type="Proteomes" id="UP000556843">
    <property type="component" value="Unassembled WGS sequence"/>
</dbReference>
<dbReference type="EMBL" id="JAANNW010000002">
    <property type="protein sequence ID" value="NUV73090.1"/>
    <property type="molecule type" value="Genomic_DNA"/>
</dbReference>
<reference evidence="1" key="1">
    <citation type="submission" date="2020-03" db="EMBL/GenBank/DDBJ databases">
        <title>Complete genome sequence of sixteen Streptomyces strains facilitates identification of candidate genes involved in plant growth-promotion in grain legumes and cereals.</title>
        <authorList>
            <person name="Gopalakrishnan S."/>
            <person name="Thakur V."/>
            <person name="Saxena R."/>
            <person name="Vadlamudi S."/>
            <person name="Purohit S."/>
            <person name="Kumar V."/>
            <person name="Rathore A."/>
            <person name="Chitikineni A."/>
            <person name="Varshney R.K."/>
        </authorList>
    </citation>
    <scope>NUCLEOTIDE SEQUENCE</scope>
    <source>
        <strain evidence="1">CAI-93</strain>
    </source>
</reference>
<name>A0ACC7XU64_9ACTN</name>
<keyword evidence="2" id="KW-1185">Reference proteome</keyword>